<evidence type="ECO:0000313" key="1">
    <source>
        <dbReference type="EMBL" id="CAG8829461.1"/>
    </source>
</evidence>
<protein>
    <submittedName>
        <fullName evidence="1">14589_t:CDS:1</fullName>
    </submittedName>
</protein>
<dbReference type="EMBL" id="CAJVPY010073248">
    <property type="protein sequence ID" value="CAG8829461.1"/>
    <property type="molecule type" value="Genomic_DNA"/>
</dbReference>
<reference evidence="1" key="1">
    <citation type="submission" date="2021-06" db="EMBL/GenBank/DDBJ databases">
        <authorList>
            <person name="Kallberg Y."/>
            <person name="Tangrot J."/>
            <person name="Rosling A."/>
        </authorList>
    </citation>
    <scope>NUCLEOTIDE SEQUENCE</scope>
    <source>
        <strain evidence="1">MA453B</strain>
    </source>
</reference>
<comment type="caution">
    <text evidence="1">The sequence shown here is derived from an EMBL/GenBank/DDBJ whole genome shotgun (WGS) entry which is preliminary data.</text>
</comment>
<name>A0A9N9KHR3_9GLOM</name>
<proteinExistence type="predicted"/>
<dbReference type="Proteomes" id="UP000789405">
    <property type="component" value="Unassembled WGS sequence"/>
</dbReference>
<keyword evidence="2" id="KW-1185">Reference proteome</keyword>
<accession>A0A9N9KHR3</accession>
<dbReference type="AlphaFoldDB" id="A0A9N9KHR3"/>
<feature type="non-terminal residue" evidence="1">
    <location>
        <position position="1"/>
    </location>
</feature>
<evidence type="ECO:0000313" key="2">
    <source>
        <dbReference type="Proteomes" id="UP000789405"/>
    </source>
</evidence>
<sequence>EFDRKRFYIEMKKEGNRSNTGICPSKWRVIAEIHKEIFPESDTKPFTQNQTSQIIIQKSNKKNRDYITQEEADKWKELGLGECLKTENLNDCLTLCHDLEQYDLEA</sequence>
<gene>
    <name evidence="1" type="ORF">DERYTH_LOCUS28689</name>
</gene>
<feature type="non-terminal residue" evidence="1">
    <location>
        <position position="106"/>
    </location>
</feature>
<organism evidence="1 2">
    <name type="scientific">Dentiscutata erythropus</name>
    <dbReference type="NCBI Taxonomy" id="1348616"/>
    <lineage>
        <taxon>Eukaryota</taxon>
        <taxon>Fungi</taxon>
        <taxon>Fungi incertae sedis</taxon>
        <taxon>Mucoromycota</taxon>
        <taxon>Glomeromycotina</taxon>
        <taxon>Glomeromycetes</taxon>
        <taxon>Diversisporales</taxon>
        <taxon>Gigasporaceae</taxon>
        <taxon>Dentiscutata</taxon>
    </lineage>
</organism>